<name>A0A8S9SL45_BRACR</name>
<dbReference type="EMBL" id="QGKX02000004">
    <property type="protein sequence ID" value="KAF3601477.1"/>
    <property type="molecule type" value="Genomic_DNA"/>
</dbReference>
<dbReference type="Proteomes" id="UP000712600">
    <property type="component" value="Unassembled WGS sequence"/>
</dbReference>
<accession>A0A8S9SL45</accession>
<sequence>MTAKWKRAGKAVDNGEGGAMTFTRWRLTKNTMASRKKRAAKEKAKEAAKPEEEAVNERKGDFVSLADVLDAEHDPQLTVLPMMECREEKEEGWGV</sequence>
<evidence type="ECO:0000256" key="1">
    <source>
        <dbReference type="SAM" id="MobiDB-lite"/>
    </source>
</evidence>
<gene>
    <name evidence="2" type="ORF">F2Q69_00033169</name>
</gene>
<feature type="region of interest" description="Disordered" evidence="1">
    <location>
        <begin position="32"/>
        <end position="58"/>
    </location>
</feature>
<evidence type="ECO:0000313" key="2">
    <source>
        <dbReference type="EMBL" id="KAF3601477.1"/>
    </source>
</evidence>
<evidence type="ECO:0000313" key="3">
    <source>
        <dbReference type="Proteomes" id="UP000712600"/>
    </source>
</evidence>
<comment type="caution">
    <text evidence="2">The sequence shown here is derived from an EMBL/GenBank/DDBJ whole genome shotgun (WGS) entry which is preliminary data.</text>
</comment>
<organism evidence="2 3">
    <name type="scientific">Brassica cretica</name>
    <name type="common">Mustard</name>
    <dbReference type="NCBI Taxonomy" id="69181"/>
    <lineage>
        <taxon>Eukaryota</taxon>
        <taxon>Viridiplantae</taxon>
        <taxon>Streptophyta</taxon>
        <taxon>Embryophyta</taxon>
        <taxon>Tracheophyta</taxon>
        <taxon>Spermatophyta</taxon>
        <taxon>Magnoliopsida</taxon>
        <taxon>eudicotyledons</taxon>
        <taxon>Gunneridae</taxon>
        <taxon>Pentapetalae</taxon>
        <taxon>rosids</taxon>
        <taxon>malvids</taxon>
        <taxon>Brassicales</taxon>
        <taxon>Brassicaceae</taxon>
        <taxon>Brassiceae</taxon>
        <taxon>Brassica</taxon>
    </lineage>
</organism>
<protein>
    <submittedName>
        <fullName evidence="2">Uncharacterized protein</fullName>
    </submittedName>
</protein>
<dbReference type="AlphaFoldDB" id="A0A8S9SL45"/>
<reference evidence="2" key="1">
    <citation type="submission" date="2019-12" db="EMBL/GenBank/DDBJ databases">
        <title>Genome sequencing and annotation of Brassica cretica.</title>
        <authorList>
            <person name="Studholme D.J."/>
            <person name="Sarris P."/>
        </authorList>
    </citation>
    <scope>NUCLEOTIDE SEQUENCE</scope>
    <source>
        <strain evidence="2">PFS-109/04</strain>
        <tissue evidence="2">Leaf</tissue>
    </source>
</reference>
<feature type="compositionally biased region" description="Basic and acidic residues" evidence="1">
    <location>
        <begin position="41"/>
        <end position="58"/>
    </location>
</feature>
<proteinExistence type="predicted"/>